<reference evidence="1 2" key="1">
    <citation type="submission" date="2018-05" db="EMBL/GenBank/DDBJ databases">
        <title>Genomic Encyclopedia of Type Strains, Phase IV (KMG-IV): sequencing the most valuable type-strain genomes for metagenomic binning, comparative biology and taxonomic classification.</title>
        <authorList>
            <person name="Goeker M."/>
        </authorList>
    </citation>
    <scope>NUCLEOTIDE SEQUENCE [LARGE SCALE GENOMIC DNA]</scope>
    <source>
        <strain evidence="1 2">DSM 25350</strain>
    </source>
</reference>
<proteinExistence type="predicted"/>
<feature type="non-terminal residue" evidence="1">
    <location>
        <position position="53"/>
    </location>
</feature>
<sequence length="53" mass="6433">MPRAERLEYEGAFYHVMNRGRARQTIFHDERYFKAFVQVLEEANKRFDAVVHC</sequence>
<dbReference type="InterPro" id="IPR036515">
    <property type="entry name" value="Transposase_17_sf"/>
</dbReference>
<dbReference type="GO" id="GO:0004803">
    <property type="term" value="F:transposase activity"/>
    <property type="evidence" value="ECO:0007669"/>
    <property type="project" value="InterPro"/>
</dbReference>
<dbReference type="Proteomes" id="UP000245790">
    <property type="component" value="Unassembled WGS sequence"/>
</dbReference>
<keyword evidence="2" id="KW-1185">Reference proteome</keyword>
<evidence type="ECO:0000313" key="2">
    <source>
        <dbReference type="Proteomes" id="UP000245790"/>
    </source>
</evidence>
<comment type="caution">
    <text evidence="1">The sequence shown here is derived from an EMBL/GenBank/DDBJ whole genome shotgun (WGS) entry which is preliminary data.</text>
</comment>
<protein>
    <recommendedName>
        <fullName evidence="3">Transposase</fullName>
    </recommendedName>
</protein>
<name>A0A316F7J2_9GAMM</name>
<dbReference type="GO" id="GO:0006313">
    <property type="term" value="P:DNA transposition"/>
    <property type="evidence" value="ECO:0007669"/>
    <property type="project" value="InterPro"/>
</dbReference>
<dbReference type="GO" id="GO:0003677">
    <property type="term" value="F:DNA binding"/>
    <property type="evidence" value="ECO:0007669"/>
    <property type="project" value="InterPro"/>
</dbReference>
<dbReference type="EMBL" id="QGGU01000026">
    <property type="protein sequence ID" value="PWK40567.1"/>
    <property type="molecule type" value="Genomic_DNA"/>
</dbReference>
<organism evidence="1 2">
    <name type="scientific">Pleionea mediterranea</name>
    <dbReference type="NCBI Taxonomy" id="523701"/>
    <lineage>
        <taxon>Bacteria</taxon>
        <taxon>Pseudomonadati</taxon>
        <taxon>Pseudomonadota</taxon>
        <taxon>Gammaproteobacteria</taxon>
        <taxon>Oceanospirillales</taxon>
        <taxon>Pleioneaceae</taxon>
        <taxon>Pleionea</taxon>
    </lineage>
</organism>
<evidence type="ECO:0000313" key="1">
    <source>
        <dbReference type="EMBL" id="PWK40567.1"/>
    </source>
</evidence>
<gene>
    <name evidence="1" type="ORF">C8D97_1264</name>
</gene>
<accession>A0A316F7J2</accession>
<evidence type="ECO:0008006" key="3">
    <source>
        <dbReference type="Google" id="ProtNLM"/>
    </source>
</evidence>
<dbReference type="AlphaFoldDB" id="A0A316F7J2"/>
<dbReference type="Gene3D" id="3.30.70.1290">
    <property type="entry name" value="Transposase IS200-like"/>
    <property type="match status" value="1"/>
</dbReference>